<feature type="domain" description="N-acetyltransferase" evidence="2">
    <location>
        <begin position="38"/>
        <end position="256"/>
    </location>
</feature>
<proteinExistence type="predicted"/>
<accession>A0AAQ3M7Q2</accession>
<reference evidence="3 4" key="1">
    <citation type="submission" date="2023-11" db="EMBL/GenBank/DDBJ databases">
        <title>An acidophilic fungus is an integral part of prey digestion in a carnivorous sundew plant.</title>
        <authorList>
            <person name="Tsai I.J."/>
        </authorList>
    </citation>
    <scope>NUCLEOTIDE SEQUENCE [LARGE SCALE GENOMIC DNA]</scope>
    <source>
        <strain evidence="3">169a</strain>
    </source>
</reference>
<dbReference type="GO" id="GO:0016747">
    <property type="term" value="F:acyltransferase activity, transferring groups other than amino-acyl groups"/>
    <property type="evidence" value="ECO:0007669"/>
    <property type="project" value="InterPro"/>
</dbReference>
<dbReference type="InterPro" id="IPR000182">
    <property type="entry name" value="GNAT_dom"/>
</dbReference>
<dbReference type="InterPro" id="IPR016181">
    <property type="entry name" value="Acyl_CoA_acyltransferase"/>
</dbReference>
<dbReference type="Gene3D" id="3.40.630.30">
    <property type="match status" value="1"/>
</dbReference>
<dbReference type="SUPFAM" id="SSF55729">
    <property type="entry name" value="Acyl-CoA N-acyltransferases (Nat)"/>
    <property type="match status" value="1"/>
</dbReference>
<keyword evidence="4" id="KW-1185">Reference proteome</keyword>
<evidence type="ECO:0000259" key="2">
    <source>
        <dbReference type="PROSITE" id="PS51186"/>
    </source>
</evidence>
<name>A0AAQ3M7Q2_9PEZI</name>
<sequence>MAVSTRSEFVDFIVPLRGRLDLYDRTKPPSEQPRNDAADITKAIPQGFIDAMTVREEVFVKEQGIELENELDDDDCKSFHWVAYASIPAKNAPANAKTDPNMRRTSTSTKIPIGTIRLVLPPHAPHPTSDHRPHGSEQDNKTGMHDGKEAYVKLGRLAVIKEFRKAGISRLLIETALAFARDHPLDMMPFFDPTKIEALNQEHARGVGVDWRGLVLVHAQTGVQKIWKKYGFETDEGMGVWDEENIEHVGMWRRLDIHSGRRTSKAFLPIRP</sequence>
<dbReference type="EMBL" id="CP138589">
    <property type="protein sequence ID" value="WPH03447.1"/>
    <property type="molecule type" value="Genomic_DNA"/>
</dbReference>
<feature type="compositionally biased region" description="Basic and acidic residues" evidence="1">
    <location>
        <begin position="128"/>
        <end position="145"/>
    </location>
</feature>
<dbReference type="AlphaFoldDB" id="A0AAQ3M7Q2"/>
<dbReference type="Proteomes" id="UP001303373">
    <property type="component" value="Chromosome 10"/>
</dbReference>
<dbReference type="PROSITE" id="PS51186">
    <property type="entry name" value="GNAT"/>
    <property type="match status" value="1"/>
</dbReference>
<evidence type="ECO:0000256" key="1">
    <source>
        <dbReference type="SAM" id="MobiDB-lite"/>
    </source>
</evidence>
<protein>
    <recommendedName>
        <fullName evidence="2">N-acetyltransferase domain-containing protein</fullName>
    </recommendedName>
</protein>
<organism evidence="3 4">
    <name type="scientific">Acrodontium crateriforme</name>
    <dbReference type="NCBI Taxonomy" id="150365"/>
    <lineage>
        <taxon>Eukaryota</taxon>
        <taxon>Fungi</taxon>
        <taxon>Dikarya</taxon>
        <taxon>Ascomycota</taxon>
        <taxon>Pezizomycotina</taxon>
        <taxon>Dothideomycetes</taxon>
        <taxon>Dothideomycetidae</taxon>
        <taxon>Mycosphaerellales</taxon>
        <taxon>Teratosphaeriaceae</taxon>
        <taxon>Acrodontium</taxon>
    </lineage>
</organism>
<gene>
    <name evidence="3" type="ORF">R9X50_00632700</name>
</gene>
<dbReference type="CDD" id="cd04301">
    <property type="entry name" value="NAT_SF"/>
    <property type="match status" value="1"/>
</dbReference>
<evidence type="ECO:0000313" key="4">
    <source>
        <dbReference type="Proteomes" id="UP001303373"/>
    </source>
</evidence>
<feature type="region of interest" description="Disordered" evidence="1">
    <location>
        <begin position="119"/>
        <end position="145"/>
    </location>
</feature>
<evidence type="ECO:0000313" key="3">
    <source>
        <dbReference type="EMBL" id="WPH03447.1"/>
    </source>
</evidence>